<feature type="region of interest" description="Disordered" evidence="1">
    <location>
        <begin position="1"/>
        <end position="29"/>
    </location>
</feature>
<dbReference type="EMBL" id="SMMG02000005">
    <property type="protein sequence ID" value="KAA3474487.1"/>
    <property type="molecule type" value="Genomic_DNA"/>
</dbReference>
<keyword evidence="2" id="KW-0418">Kinase</keyword>
<dbReference type="InterPro" id="IPR021109">
    <property type="entry name" value="Peptidase_aspartic_dom_sf"/>
</dbReference>
<feature type="compositionally biased region" description="Basic and acidic residues" evidence="1">
    <location>
        <begin position="9"/>
        <end position="22"/>
    </location>
</feature>
<protein>
    <submittedName>
        <fullName evidence="2">Protein kinase 2B, chloroplastic-like</fullName>
    </submittedName>
</protein>
<dbReference type="OrthoDB" id="1723222at2759"/>
<comment type="caution">
    <text evidence="2">The sequence shown here is derived from an EMBL/GenBank/DDBJ whole genome shotgun (WGS) entry which is preliminary data.</text>
</comment>
<evidence type="ECO:0000313" key="2">
    <source>
        <dbReference type="EMBL" id="KAA3474487.1"/>
    </source>
</evidence>
<evidence type="ECO:0000256" key="1">
    <source>
        <dbReference type="SAM" id="MobiDB-lite"/>
    </source>
</evidence>
<dbReference type="Gene3D" id="2.40.70.10">
    <property type="entry name" value="Acid Proteases"/>
    <property type="match status" value="1"/>
</dbReference>
<evidence type="ECO:0000313" key="3">
    <source>
        <dbReference type="Proteomes" id="UP000325315"/>
    </source>
</evidence>
<dbReference type="GO" id="GO:0016301">
    <property type="term" value="F:kinase activity"/>
    <property type="evidence" value="ECO:0007669"/>
    <property type="project" value="UniProtKB-KW"/>
</dbReference>
<dbReference type="AlphaFoldDB" id="A0A5B6W096"/>
<keyword evidence="3" id="KW-1185">Reference proteome</keyword>
<organism evidence="2 3">
    <name type="scientific">Gossypium australe</name>
    <dbReference type="NCBI Taxonomy" id="47621"/>
    <lineage>
        <taxon>Eukaryota</taxon>
        <taxon>Viridiplantae</taxon>
        <taxon>Streptophyta</taxon>
        <taxon>Embryophyta</taxon>
        <taxon>Tracheophyta</taxon>
        <taxon>Spermatophyta</taxon>
        <taxon>Magnoliopsida</taxon>
        <taxon>eudicotyledons</taxon>
        <taxon>Gunneridae</taxon>
        <taxon>Pentapetalae</taxon>
        <taxon>rosids</taxon>
        <taxon>malvids</taxon>
        <taxon>Malvales</taxon>
        <taxon>Malvaceae</taxon>
        <taxon>Malvoideae</taxon>
        <taxon>Gossypium</taxon>
    </lineage>
</organism>
<dbReference type="PANTHER" id="PTHR33067">
    <property type="entry name" value="RNA-DIRECTED DNA POLYMERASE-RELATED"/>
    <property type="match status" value="1"/>
</dbReference>
<keyword evidence="2" id="KW-0808">Transferase</keyword>
<gene>
    <name evidence="2" type="ORF">EPI10_024774</name>
</gene>
<accession>A0A5B6W096</accession>
<proteinExistence type="predicted"/>
<dbReference type="PANTHER" id="PTHR33067:SF35">
    <property type="entry name" value="ASPARTIC PEPTIDASE DDI1-TYPE DOMAIN-CONTAINING PROTEIN"/>
    <property type="match status" value="1"/>
</dbReference>
<sequence length="152" mass="17791">MVNNDEVEENRKEQKSVVKENKPQVPYPNMMKREHTNEQFGKFLKLLKKLHINLLFVDALLQMPNYIKFLNGLLTNKRKLDDSLNTDNVLADLRASINVMPYKMFKQLGLGKPKHTRISIQLEDSTIRYPKGIIEDVLVKIDKFIFLVDFVC</sequence>
<name>A0A5B6W096_9ROSI</name>
<dbReference type="Proteomes" id="UP000325315">
    <property type="component" value="Unassembled WGS sequence"/>
</dbReference>
<reference evidence="3" key="1">
    <citation type="journal article" date="2019" name="Plant Biotechnol. J.">
        <title>Genome sequencing of the Australian wild diploid species Gossypium australe highlights disease resistance and delayed gland morphogenesis.</title>
        <authorList>
            <person name="Cai Y."/>
            <person name="Cai X."/>
            <person name="Wang Q."/>
            <person name="Wang P."/>
            <person name="Zhang Y."/>
            <person name="Cai C."/>
            <person name="Xu Y."/>
            <person name="Wang K."/>
            <person name="Zhou Z."/>
            <person name="Wang C."/>
            <person name="Geng S."/>
            <person name="Li B."/>
            <person name="Dong Q."/>
            <person name="Hou Y."/>
            <person name="Wang H."/>
            <person name="Ai P."/>
            <person name="Liu Z."/>
            <person name="Yi F."/>
            <person name="Sun M."/>
            <person name="An G."/>
            <person name="Cheng J."/>
            <person name="Zhang Y."/>
            <person name="Shi Q."/>
            <person name="Xie Y."/>
            <person name="Shi X."/>
            <person name="Chang Y."/>
            <person name="Huang F."/>
            <person name="Chen Y."/>
            <person name="Hong S."/>
            <person name="Mi L."/>
            <person name="Sun Q."/>
            <person name="Zhang L."/>
            <person name="Zhou B."/>
            <person name="Peng R."/>
            <person name="Zhang X."/>
            <person name="Liu F."/>
        </authorList>
    </citation>
    <scope>NUCLEOTIDE SEQUENCE [LARGE SCALE GENOMIC DNA]</scope>
    <source>
        <strain evidence="3">cv. PA1801</strain>
    </source>
</reference>